<evidence type="ECO:0000259" key="1">
    <source>
        <dbReference type="Pfam" id="PF00149"/>
    </source>
</evidence>
<evidence type="ECO:0000313" key="2">
    <source>
        <dbReference type="EMBL" id="AZI32991.1"/>
    </source>
</evidence>
<dbReference type="EMBL" id="CP034159">
    <property type="protein sequence ID" value="AZI32991.1"/>
    <property type="molecule type" value="Genomic_DNA"/>
</dbReference>
<dbReference type="OrthoDB" id="332939at2"/>
<sequence length="212" mass="24486">MKIVFISDTHGQHRKLKNLPKADLIIHGGDVSKLGKAHEVEDFIYWFLRLDYAHKIFIAGNHDFYFEDYSRDFIQKKLTSNCHYLCDSGVEIEGVKIWGSPVTPTFFNWAFNVDRGKPIQKYWNMIPSNTDILVTHGPVGGILDRTTSNINAGCEDLLKTVTKVKPKFHLFGHIHEAYGKEKVKETTFVNGSLLNEYYNLVNSPWEFEYPKE</sequence>
<feature type="domain" description="Calcineurin-like phosphoesterase" evidence="1">
    <location>
        <begin position="1"/>
        <end position="176"/>
    </location>
</feature>
<dbReference type="KEGG" id="ccas:EIB73_07310"/>
<dbReference type="InterPro" id="IPR051693">
    <property type="entry name" value="UPF0046_metallophosphoest"/>
</dbReference>
<dbReference type="AlphaFoldDB" id="A0A3G8XWB3"/>
<proteinExistence type="predicted"/>
<keyword evidence="3" id="KW-1185">Reference proteome</keyword>
<dbReference type="Pfam" id="PF00149">
    <property type="entry name" value="Metallophos"/>
    <property type="match status" value="1"/>
</dbReference>
<dbReference type="RefSeq" id="WP_125023990.1">
    <property type="nucleotide sequence ID" value="NZ_CP034159.1"/>
</dbReference>
<dbReference type="InterPro" id="IPR004843">
    <property type="entry name" value="Calcineurin-like_PHP"/>
</dbReference>
<dbReference type="PANTHER" id="PTHR12905:SF0">
    <property type="entry name" value="CALCINEURIN-LIKE PHOSPHOESTERASE DOMAIN-CONTAINING PROTEIN"/>
    <property type="match status" value="1"/>
</dbReference>
<dbReference type="PANTHER" id="PTHR12905">
    <property type="entry name" value="METALLOPHOSPHOESTERASE"/>
    <property type="match status" value="1"/>
</dbReference>
<organism evidence="2 3">
    <name type="scientific">Kaistella carnis</name>
    <dbReference type="NCBI Taxonomy" id="1241979"/>
    <lineage>
        <taxon>Bacteria</taxon>
        <taxon>Pseudomonadati</taxon>
        <taxon>Bacteroidota</taxon>
        <taxon>Flavobacteriia</taxon>
        <taxon>Flavobacteriales</taxon>
        <taxon>Weeksellaceae</taxon>
        <taxon>Chryseobacterium group</taxon>
        <taxon>Kaistella</taxon>
    </lineage>
</organism>
<dbReference type="GO" id="GO:0016787">
    <property type="term" value="F:hydrolase activity"/>
    <property type="evidence" value="ECO:0007669"/>
    <property type="project" value="InterPro"/>
</dbReference>
<protein>
    <submittedName>
        <fullName evidence="2">Metallophosphoesterase</fullName>
    </submittedName>
</protein>
<dbReference type="CDD" id="cd07379">
    <property type="entry name" value="MPP_239FB"/>
    <property type="match status" value="1"/>
</dbReference>
<dbReference type="Gene3D" id="3.60.21.10">
    <property type="match status" value="1"/>
</dbReference>
<dbReference type="InterPro" id="IPR029052">
    <property type="entry name" value="Metallo-depent_PP-like"/>
</dbReference>
<dbReference type="Proteomes" id="UP000270185">
    <property type="component" value="Chromosome"/>
</dbReference>
<accession>A0A3G8XWB3</accession>
<reference evidence="3" key="1">
    <citation type="submission" date="2018-11" db="EMBL/GenBank/DDBJ databases">
        <title>Proposal to divide the Flavobacteriaceae and reorganize its genera based on Amino Acid Identity values calculated from whole genome sequences.</title>
        <authorList>
            <person name="Nicholson A.C."/>
            <person name="Gulvik C.A."/>
            <person name="Whitney A.M."/>
            <person name="Humrighouse B.W."/>
            <person name="Bell M."/>
            <person name="Holmes B."/>
            <person name="Steigerwalt A.G."/>
            <person name="Villarma A."/>
            <person name="Sheth M."/>
            <person name="Batra D."/>
            <person name="Pryor J."/>
            <person name="Bernardet J.-F."/>
            <person name="Hugo C."/>
            <person name="Kampfer P."/>
            <person name="Newman J.D."/>
            <person name="McQuiston J.R."/>
        </authorList>
    </citation>
    <scope>NUCLEOTIDE SEQUENCE [LARGE SCALE GENOMIC DNA]</scope>
    <source>
        <strain evidence="3">G0081</strain>
    </source>
</reference>
<gene>
    <name evidence="2" type="ORF">EIB73_07310</name>
</gene>
<evidence type="ECO:0000313" key="3">
    <source>
        <dbReference type="Proteomes" id="UP000270185"/>
    </source>
</evidence>
<dbReference type="SUPFAM" id="SSF56300">
    <property type="entry name" value="Metallo-dependent phosphatases"/>
    <property type="match status" value="1"/>
</dbReference>
<name>A0A3G8XWB3_9FLAO</name>